<evidence type="ECO:0000313" key="2">
    <source>
        <dbReference type="Proteomes" id="UP000215027"/>
    </source>
</evidence>
<dbReference type="RefSeq" id="WP_095043634.1">
    <property type="nucleotide sequence ID" value="NZ_LN890655.1"/>
</dbReference>
<reference evidence="1" key="1">
    <citation type="submission" date="2016-01" db="EMBL/GenBank/DDBJ databases">
        <authorList>
            <person name="Mcilroy J.S."/>
            <person name="Karst M S."/>
            <person name="Albertsen M."/>
        </authorList>
    </citation>
    <scope>NUCLEOTIDE SEQUENCE</scope>
    <source>
        <strain evidence="1">Cfx-K</strain>
    </source>
</reference>
<dbReference type="EMBL" id="LN890655">
    <property type="protein sequence ID" value="CUS04257.2"/>
    <property type="molecule type" value="Genomic_DNA"/>
</dbReference>
<keyword evidence="2" id="KW-1185">Reference proteome</keyword>
<proteinExistence type="predicted"/>
<sequence length="82" mass="8930">MSNLETSNEPEKKKPGLERLSRFDAVALVANTALEVRDSGHDVIVRHAHVQGRPGILIFMPGFELIDGNLRLVATEPVGDIA</sequence>
<evidence type="ECO:0000313" key="1">
    <source>
        <dbReference type="EMBL" id="CUS04257.2"/>
    </source>
</evidence>
<accession>A0A170PHE1</accession>
<organism evidence="1 2">
    <name type="scientific">Candidatus Promineifilum breve</name>
    <dbReference type="NCBI Taxonomy" id="1806508"/>
    <lineage>
        <taxon>Bacteria</taxon>
        <taxon>Bacillati</taxon>
        <taxon>Chloroflexota</taxon>
        <taxon>Ardenticatenia</taxon>
        <taxon>Candidatus Promineifilales</taxon>
        <taxon>Candidatus Promineifilaceae</taxon>
        <taxon>Candidatus Promineifilum</taxon>
    </lineage>
</organism>
<protein>
    <submittedName>
        <fullName evidence="1">Uncharacterized protein</fullName>
    </submittedName>
</protein>
<dbReference type="KEGG" id="pbf:CFX0092_A2379"/>
<dbReference type="AlphaFoldDB" id="A0A170PHE1"/>
<dbReference type="Proteomes" id="UP000215027">
    <property type="component" value="Chromosome I"/>
</dbReference>
<name>A0A170PHE1_9CHLR</name>
<gene>
    <name evidence="1" type="ORF">CFX0092_A2379</name>
</gene>